<evidence type="ECO:0000313" key="2">
    <source>
        <dbReference type="Proteomes" id="UP001204772"/>
    </source>
</evidence>
<name>A0ABT1FSP5_9BACT</name>
<dbReference type="RefSeq" id="WP_253530637.1">
    <property type="nucleotide sequence ID" value="NZ_JAMZEL010000009.1"/>
</dbReference>
<dbReference type="EMBL" id="JAMZEL010000009">
    <property type="protein sequence ID" value="MCP1384789.1"/>
    <property type="molecule type" value="Genomic_DNA"/>
</dbReference>
<comment type="caution">
    <text evidence="1">The sequence shown here is derived from an EMBL/GenBank/DDBJ whole genome shotgun (WGS) entry which is preliminary data.</text>
</comment>
<protein>
    <submittedName>
        <fullName evidence="1">Uncharacterized protein</fullName>
    </submittedName>
</protein>
<reference evidence="1 2" key="1">
    <citation type="submission" date="2022-06" db="EMBL/GenBank/DDBJ databases">
        <title>Runella sp. S5 genome sequencing.</title>
        <authorList>
            <person name="Park S."/>
        </authorList>
    </citation>
    <scope>NUCLEOTIDE SEQUENCE [LARGE SCALE GENOMIC DNA]</scope>
    <source>
        <strain evidence="1 2">S5</strain>
    </source>
</reference>
<accession>A0ABT1FSP5</accession>
<sequence length="480" mass="50803">MAETFEVLRAEALGPITADLTVAANAAGAAGASPFADAAAASAVIASSAASVGLANQWYGIEWDTAVSSSACTRIGNLNLHVASLGAVRGLPIQSKMRGCLLSDAGVVNYYLNPNDWTKKANGTAAVLDGADGMVMVEIPAHYARFETEGTKRRAMISEFALPGFTLVPSRYIGAYEGAVQRSVLKLASVVNTTTDYRGGNNTSAWDAETRTLLGRPATNITRTNFRTYARNRAAGTKWNITTMDAYISLFWLRAIEYANFNTQLAYNATLTAEGYRQGGLGDGVTTLSGATWTTWNSSNPFIPCGQTNSIGNFTGTVNYVMPAEYGTLTVSVPRYRGIENPFGHLWKWLDGVNVNVQSVASGDQSQLYVASNPADFGDTLTNHTLRGLLARAENYIREIVHGNSGDIFGSVVGGAGSSSTTFFADYFYTTIPGSGVSIRVPIVGGAATLGGAMGPAACQLYFQASYADNTIGARLCYIP</sequence>
<organism evidence="1 2">
    <name type="scientific">Runella salmonicolor</name>
    <dbReference type="NCBI Taxonomy" id="2950278"/>
    <lineage>
        <taxon>Bacteria</taxon>
        <taxon>Pseudomonadati</taxon>
        <taxon>Bacteroidota</taxon>
        <taxon>Cytophagia</taxon>
        <taxon>Cytophagales</taxon>
        <taxon>Spirosomataceae</taxon>
        <taxon>Runella</taxon>
    </lineage>
</organism>
<proteinExistence type="predicted"/>
<evidence type="ECO:0000313" key="1">
    <source>
        <dbReference type="EMBL" id="MCP1384789.1"/>
    </source>
</evidence>
<dbReference type="Proteomes" id="UP001204772">
    <property type="component" value="Unassembled WGS sequence"/>
</dbReference>
<keyword evidence="2" id="KW-1185">Reference proteome</keyword>
<gene>
    <name evidence="1" type="ORF">NCI00_20305</name>
</gene>